<evidence type="ECO:0000259" key="7">
    <source>
        <dbReference type="Pfam" id="PF17403"/>
    </source>
</evidence>
<evidence type="ECO:0000259" key="8">
    <source>
        <dbReference type="Pfam" id="PF17404"/>
    </source>
</evidence>
<evidence type="ECO:0000256" key="5">
    <source>
        <dbReference type="RuleBase" id="RU364032"/>
    </source>
</evidence>
<dbReference type="GO" id="GO:0034456">
    <property type="term" value="C:UTP-C complex"/>
    <property type="evidence" value="ECO:0007669"/>
    <property type="project" value="TreeGrafter"/>
</dbReference>
<feature type="domain" description="Nrap protein" evidence="9">
    <location>
        <begin position="585"/>
        <end position="778"/>
    </location>
</feature>
<feature type="domain" description="Nrap protein" evidence="10">
    <location>
        <begin position="782"/>
        <end position="952"/>
    </location>
</feature>
<reference evidence="12 13" key="1">
    <citation type="submission" date="2014-09" db="EMBL/GenBank/DDBJ databases">
        <authorList>
            <person name="Magalhaes I.L.F."/>
            <person name="Oliveira U."/>
            <person name="Santos F.R."/>
            <person name="Vidigal T.H.D.A."/>
            <person name="Brescovit A.D."/>
            <person name="Santos A.J."/>
        </authorList>
    </citation>
    <scope>NUCLEOTIDE SEQUENCE [LARGE SCALE GENOMIC DNA]</scope>
</reference>
<dbReference type="Pfam" id="PF17403">
    <property type="entry name" value="Nrap_D2"/>
    <property type="match status" value="1"/>
</dbReference>
<protein>
    <recommendedName>
        <fullName evidence="5">U3 small nucleolar RNA-associated protein 22</fullName>
    </recommendedName>
</protein>
<dbReference type="InterPro" id="IPR035371">
    <property type="entry name" value="Nrap_D6"/>
</dbReference>
<dbReference type="Gene3D" id="1.10.1410.10">
    <property type="match status" value="1"/>
</dbReference>
<keyword evidence="5" id="KW-0698">rRNA processing</keyword>
<feature type="domain" description="Nrap protein" evidence="7">
    <location>
        <begin position="279"/>
        <end position="422"/>
    </location>
</feature>
<dbReference type="GO" id="GO:0032040">
    <property type="term" value="C:small-subunit processome"/>
    <property type="evidence" value="ECO:0007669"/>
    <property type="project" value="TreeGrafter"/>
</dbReference>
<dbReference type="PANTHER" id="PTHR17972">
    <property type="entry name" value="NUCLEOLAR RNA-ASSOCIATED PROTEIN"/>
    <property type="match status" value="1"/>
</dbReference>
<comment type="subcellular location">
    <subcellularLocation>
        <location evidence="1 5">Nucleus</location>
        <location evidence="1 5">Nucleolus</location>
    </subcellularLocation>
</comment>
<dbReference type="Pfam" id="PF17407">
    <property type="entry name" value="Nrap_D6"/>
    <property type="match status" value="1"/>
</dbReference>
<keyword evidence="3 5" id="KW-0694">RNA-binding</keyword>
<evidence type="ECO:0000259" key="10">
    <source>
        <dbReference type="Pfam" id="PF17406"/>
    </source>
</evidence>
<dbReference type="GO" id="GO:0006409">
    <property type="term" value="P:tRNA export from nucleus"/>
    <property type="evidence" value="ECO:0007669"/>
    <property type="project" value="TreeGrafter"/>
</dbReference>
<evidence type="ECO:0000313" key="13">
    <source>
        <dbReference type="Proteomes" id="UP000054845"/>
    </source>
</evidence>
<dbReference type="Pfam" id="PF17406">
    <property type="entry name" value="Nrap_D5"/>
    <property type="match status" value="1"/>
</dbReference>
<dbReference type="OrthoDB" id="10251401at2759"/>
<keyword evidence="5" id="KW-0687">Ribonucleoprotein</keyword>
<dbReference type="GO" id="GO:0006364">
    <property type="term" value="P:rRNA processing"/>
    <property type="evidence" value="ECO:0007669"/>
    <property type="project" value="UniProtKB-KW"/>
</dbReference>
<dbReference type="InterPro" id="IPR035369">
    <property type="entry name" value="Nrap_D4"/>
</dbReference>
<dbReference type="EMBL" id="CCYA01000103">
    <property type="protein sequence ID" value="CEH11999.1"/>
    <property type="molecule type" value="Genomic_DNA"/>
</dbReference>
<keyword evidence="13" id="KW-1185">Reference proteome</keyword>
<accession>A0A0P1B9C5</accession>
<feature type="domain" description="Nrap protein" evidence="11">
    <location>
        <begin position="954"/>
        <end position="1098"/>
    </location>
</feature>
<evidence type="ECO:0000259" key="6">
    <source>
        <dbReference type="Pfam" id="PF03813"/>
    </source>
</evidence>
<evidence type="ECO:0000259" key="11">
    <source>
        <dbReference type="Pfam" id="PF17407"/>
    </source>
</evidence>
<evidence type="ECO:0000256" key="2">
    <source>
        <dbReference type="ARBA" id="ARBA00006674"/>
    </source>
</evidence>
<proteinExistence type="inferred from homology"/>
<sequence>MPSADEVNQLRATGELYRDGVFKLQIEAMLPALRPRYDSTGTLDVALHRLKAHLDQLPTLPGVPFDSAQASLHNAFPGVHVRIPWPGAAPRGKHAYAFAPPTAVHLVGSWPLRTAAIRSAPINVDMDVQMPSWLFSVKDVRAGRYAAKRAFYCAALAASIASAPHLGLRVRFEAAAGATATAATADARVDAHTTLVLLPRKDQKETDFSKQKVVVRIHLSHALGLFPLRRLGPARADKVSVDEAHEGAASHAHDSSILRDSLRVAHLFYLHATASSCPAFADACLLLKTWAFKRGLGGGDRACAVGSASARFLLTMILAHLLHDGAGAGFSSYQLFRAVLDFLARRLSKVAFMKHIAGIPNHTADISRQQWFAPCLVDPTGALNLLAGIPQGTLSHMAASASASIALLDVAGGDAFAELFIDDRSSPLLTFDEVASVGASVATTDALASLALRALGSRAKYVACFDGGASTWSIDSPRPCNDNVDLALVLDAEHALRLVEHGPAPEDAAGAQSFKQFWGDLSELRRFRDGRIVEAVVWPAEGRGRIPRKMVEHILARHAGARAQAVQWHADAYEGLLQLPAIIEACASLQDTSKTGFQAVQSAFEQLCRALRALQGLPLALIAIAPAAEALRCTSVFIPPPLVLDNLGTRIPDAASHLPAHDLILTLESSGKWPDELSAIRAMKLAFYQKMAEMLPLALEGSRAVVVRSDADADDDGDDDDHLEITLSQGFAFRARIHHERERTLLARAGARAGAALARHSRRFDVSARHHALVSTLQNRFIAFSETCRLLKRWTSCQMLSHIAPELLELVVLRVFLAASRAPCSASAGFLRSLQMLALWNWKEEALLVAGHAAVEQSEEDVRAGKLAKFDVDAALRAQDDLKTLRAQDPSCETRAWIIVTEMDLKGADFASRGPTAAEAHAMQRLAGAACAIILERGAGMSAMEVRSIFTPSLSHYDFLIHLDPTVLPRYAQSLAFDPSAIASAQQHARTKFANLASPFAASRFGILPRPAFDVGSDFVNLLMSLFSDTLRLFYDAHGGSVIGGLWNPSLLAERPFKPLLGYSSVPCGGDGKDKMVRLNCEAVCEEIERLGKGIVVGVQRVSRRGAGVGAGAGV</sequence>
<dbReference type="Proteomes" id="UP000054845">
    <property type="component" value="Unassembled WGS sequence"/>
</dbReference>
<dbReference type="PANTHER" id="PTHR17972:SF0">
    <property type="entry name" value="NUCLEOLAR PROTEIN 6"/>
    <property type="match status" value="1"/>
</dbReference>
<feature type="domain" description="Nrap protein" evidence="6">
    <location>
        <begin position="124"/>
        <end position="275"/>
    </location>
</feature>
<evidence type="ECO:0000256" key="1">
    <source>
        <dbReference type="ARBA" id="ARBA00004604"/>
    </source>
</evidence>
<dbReference type="InterPro" id="IPR035370">
    <property type="entry name" value="Nrap_D5"/>
</dbReference>
<dbReference type="GO" id="GO:0032545">
    <property type="term" value="C:CURI complex"/>
    <property type="evidence" value="ECO:0007669"/>
    <property type="project" value="TreeGrafter"/>
</dbReference>
<dbReference type="Gene3D" id="3.30.70.3030">
    <property type="match status" value="1"/>
</dbReference>
<evidence type="ECO:0000259" key="9">
    <source>
        <dbReference type="Pfam" id="PF17405"/>
    </source>
</evidence>
<keyword evidence="5" id="KW-0690">Ribosome biogenesis</keyword>
<dbReference type="InterPro" id="IPR035367">
    <property type="entry name" value="Nrap_D2"/>
</dbReference>
<organism evidence="12 13">
    <name type="scientific">Ceraceosorus bombacis</name>
    <dbReference type="NCBI Taxonomy" id="401625"/>
    <lineage>
        <taxon>Eukaryota</taxon>
        <taxon>Fungi</taxon>
        <taxon>Dikarya</taxon>
        <taxon>Basidiomycota</taxon>
        <taxon>Ustilaginomycotina</taxon>
        <taxon>Exobasidiomycetes</taxon>
        <taxon>Ceraceosorales</taxon>
        <taxon>Ceraceosoraceae</taxon>
        <taxon>Ceraceosorus</taxon>
    </lineage>
</organism>
<evidence type="ECO:0000313" key="12">
    <source>
        <dbReference type="EMBL" id="CEH11999.1"/>
    </source>
</evidence>
<evidence type="ECO:0000256" key="3">
    <source>
        <dbReference type="ARBA" id="ARBA00022884"/>
    </source>
</evidence>
<keyword evidence="4 5" id="KW-0539">Nucleus</keyword>
<evidence type="ECO:0000256" key="4">
    <source>
        <dbReference type="ARBA" id="ARBA00023242"/>
    </source>
</evidence>
<dbReference type="Pfam" id="PF17404">
    <property type="entry name" value="Nrap_D3"/>
    <property type="match status" value="1"/>
</dbReference>
<feature type="domain" description="Nrap protein" evidence="8">
    <location>
        <begin position="437"/>
        <end position="559"/>
    </location>
</feature>
<dbReference type="InterPro" id="IPR035082">
    <property type="entry name" value="Nrap_D1"/>
</dbReference>
<dbReference type="GO" id="GO:0003723">
    <property type="term" value="F:RNA binding"/>
    <property type="evidence" value="ECO:0007669"/>
    <property type="project" value="UniProtKB-KW"/>
</dbReference>
<dbReference type="STRING" id="401625.A0A0P1B9C5"/>
<name>A0A0P1B9C5_9BASI</name>
<dbReference type="Pfam" id="PF03813">
    <property type="entry name" value="Nrap"/>
    <property type="match status" value="1"/>
</dbReference>
<comment type="similarity">
    <text evidence="2 5">Belongs to the NRAP family.</text>
</comment>
<dbReference type="AlphaFoldDB" id="A0A0P1B9C5"/>
<dbReference type="Pfam" id="PF17405">
    <property type="entry name" value="Nrap_D4"/>
    <property type="match status" value="1"/>
</dbReference>
<dbReference type="InterPro" id="IPR035368">
    <property type="entry name" value="Nrap_D3"/>
</dbReference>
<dbReference type="InterPro" id="IPR005554">
    <property type="entry name" value="NOL6/Upt22"/>
</dbReference>